<gene>
    <name evidence="4" type="ORF">GCM10011395_25590</name>
</gene>
<dbReference type="Pfam" id="PF13464">
    <property type="entry name" value="RodZ_C"/>
    <property type="match status" value="1"/>
</dbReference>
<feature type="region of interest" description="Disordered" evidence="1">
    <location>
        <begin position="271"/>
        <end position="300"/>
    </location>
</feature>
<reference evidence="5" key="1">
    <citation type="journal article" date="2019" name="Int. J. Syst. Evol. Microbiol.">
        <title>The Global Catalogue of Microorganisms (GCM) 10K type strain sequencing project: providing services to taxonomists for standard genome sequencing and annotation.</title>
        <authorList>
            <consortium name="The Broad Institute Genomics Platform"/>
            <consortium name="The Broad Institute Genome Sequencing Center for Infectious Disease"/>
            <person name="Wu L."/>
            <person name="Ma J."/>
        </authorList>
    </citation>
    <scope>NUCLEOTIDE SEQUENCE [LARGE SCALE GENOMIC DNA]</scope>
    <source>
        <strain evidence="5">CGMCC 1.10106</strain>
    </source>
</reference>
<dbReference type="InterPro" id="IPR050400">
    <property type="entry name" value="Bact_Cytoskel_RodZ"/>
</dbReference>
<feature type="domain" description="HTH cro/C1-type" evidence="3">
    <location>
        <begin position="21"/>
        <end position="79"/>
    </location>
</feature>
<dbReference type="RefSeq" id="WP_188448094.1">
    <property type="nucleotide sequence ID" value="NZ_BMDW01000016.1"/>
</dbReference>
<accession>A0ABQ1H010</accession>
<keyword evidence="5" id="KW-1185">Reference proteome</keyword>
<dbReference type="CDD" id="cd00093">
    <property type="entry name" value="HTH_XRE"/>
    <property type="match status" value="1"/>
</dbReference>
<comment type="caution">
    <text evidence="4">The sequence shown here is derived from an EMBL/GenBank/DDBJ whole genome shotgun (WGS) entry which is preliminary data.</text>
</comment>
<dbReference type="Proteomes" id="UP000618591">
    <property type="component" value="Unassembled WGS sequence"/>
</dbReference>
<dbReference type="InterPro" id="IPR001387">
    <property type="entry name" value="Cro/C1-type_HTH"/>
</dbReference>
<dbReference type="SMART" id="SM00530">
    <property type="entry name" value="HTH_XRE"/>
    <property type="match status" value="1"/>
</dbReference>
<dbReference type="PANTHER" id="PTHR34475">
    <property type="match status" value="1"/>
</dbReference>
<proteinExistence type="predicted"/>
<evidence type="ECO:0000259" key="3">
    <source>
        <dbReference type="PROSITE" id="PS50943"/>
    </source>
</evidence>
<dbReference type="SUPFAM" id="SSF47413">
    <property type="entry name" value="lambda repressor-like DNA-binding domains"/>
    <property type="match status" value="1"/>
</dbReference>
<evidence type="ECO:0000256" key="2">
    <source>
        <dbReference type="SAM" id="Phobius"/>
    </source>
</evidence>
<feature type="transmembrane region" description="Helical" evidence="2">
    <location>
        <begin position="116"/>
        <end position="135"/>
    </location>
</feature>
<dbReference type="EMBL" id="BMDW01000016">
    <property type="protein sequence ID" value="GGA54064.1"/>
    <property type="molecule type" value="Genomic_DNA"/>
</dbReference>
<name>A0ABQ1H010_9SPHN</name>
<protein>
    <recommendedName>
        <fullName evidence="3">HTH cro/C1-type domain-containing protein</fullName>
    </recommendedName>
</protein>
<dbReference type="InterPro" id="IPR025194">
    <property type="entry name" value="RodZ-like_C"/>
</dbReference>
<evidence type="ECO:0000256" key="1">
    <source>
        <dbReference type="SAM" id="MobiDB-lite"/>
    </source>
</evidence>
<organism evidence="4 5">
    <name type="scientific">Sphingomonas psychrolutea</name>
    <dbReference type="NCBI Taxonomy" id="1259676"/>
    <lineage>
        <taxon>Bacteria</taxon>
        <taxon>Pseudomonadati</taxon>
        <taxon>Pseudomonadota</taxon>
        <taxon>Alphaproteobacteria</taxon>
        <taxon>Sphingomonadales</taxon>
        <taxon>Sphingomonadaceae</taxon>
        <taxon>Sphingomonas</taxon>
    </lineage>
</organism>
<keyword evidence="2" id="KW-0472">Membrane</keyword>
<dbReference type="Pfam" id="PF13413">
    <property type="entry name" value="HTH_25"/>
    <property type="match status" value="1"/>
</dbReference>
<evidence type="ECO:0000313" key="4">
    <source>
        <dbReference type="EMBL" id="GGA54064.1"/>
    </source>
</evidence>
<sequence length="326" mass="33156">MTDPNPPEEATLFPKTAGEKLREAREAQGLSLAEIAARTRVPVRQLEAIEAGNYAALPSITYSVGFAKAYARAVDLDEVAIAREVRGASDQPGAVRRTEYEAYEIDEPSRVPTRGLAIGALIVAVLLLVGVGLFYGTTLFRGEESAPAPVVENKIEAAPAPAAVATPSVPTGAVVLTATGEVWLKVYDAAGKTLFLGTLKAGEVYTVPADATTPLINVGRPDKLQITVGGAPVAPLGDGRVAIKDVAIDAASLTARGVPTAAGAQPIVPAAAPSAAPTTIPSRPTARATPRASRAIPSASAPLNIAAPVPVAPEPVAPASGPTPTP</sequence>
<keyword evidence="2" id="KW-0812">Transmembrane</keyword>
<dbReference type="PROSITE" id="PS50943">
    <property type="entry name" value="HTH_CROC1"/>
    <property type="match status" value="1"/>
</dbReference>
<evidence type="ECO:0000313" key="5">
    <source>
        <dbReference type="Proteomes" id="UP000618591"/>
    </source>
</evidence>
<dbReference type="Gene3D" id="1.10.260.40">
    <property type="entry name" value="lambda repressor-like DNA-binding domains"/>
    <property type="match status" value="1"/>
</dbReference>
<dbReference type="InterPro" id="IPR010982">
    <property type="entry name" value="Lambda_DNA-bd_dom_sf"/>
</dbReference>
<keyword evidence="2" id="KW-1133">Transmembrane helix</keyword>
<dbReference type="PANTHER" id="PTHR34475:SF1">
    <property type="entry name" value="CYTOSKELETON PROTEIN RODZ"/>
    <property type="match status" value="1"/>
</dbReference>